<proteinExistence type="predicted"/>
<organism evidence="1 2">
    <name type="scientific">Flavobacterium dankookense</name>
    <dbReference type="NCBI Taxonomy" id="706186"/>
    <lineage>
        <taxon>Bacteria</taxon>
        <taxon>Pseudomonadati</taxon>
        <taxon>Bacteroidota</taxon>
        <taxon>Flavobacteriia</taxon>
        <taxon>Flavobacteriales</taxon>
        <taxon>Flavobacteriaceae</taxon>
        <taxon>Flavobacterium</taxon>
    </lineage>
</organism>
<dbReference type="Proteomes" id="UP000295260">
    <property type="component" value="Unassembled WGS sequence"/>
</dbReference>
<evidence type="ECO:0000313" key="2">
    <source>
        <dbReference type="Proteomes" id="UP000295260"/>
    </source>
</evidence>
<name>A0A4R6QB83_9FLAO</name>
<dbReference type="EMBL" id="SNXR01000012">
    <property type="protein sequence ID" value="TDP59944.1"/>
    <property type="molecule type" value="Genomic_DNA"/>
</dbReference>
<accession>A0A4R6QB83</accession>
<dbReference type="RefSeq" id="WP_133532251.1">
    <property type="nucleotide sequence ID" value="NZ_SNXR01000012.1"/>
</dbReference>
<evidence type="ECO:0000313" key="1">
    <source>
        <dbReference type="EMBL" id="TDP59944.1"/>
    </source>
</evidence>
<protein>
    <recommendedName>
        <fullName evidence="3">Response receiver domain-containing protein</fullName>
    </recommendedName>
</protein>
<dbReference type="AlphaFoldDB" id="A0A4R6QB83"/>
<comment type="caution">
    <text evidence="1">The sequence shown here is derived from an EMBL/GenBank/DDBJ whole genome shotgun (WGS) entry which is preliminary data.</text>
</comment>
<keyword evidence="2" id="KW-1185">Reference proteome</keyword>
<sequence>MINFLEPNVIIIDDKREEIQGIYDYYVAKGIGCKVFNPDLIYGDDYPQKTYSDTNIIFLDLHYSEQFDAEICSTWIRHIVKPRSFYILVMWSKDVSKAEQVSELLRTHMVIPFITLIKSKTDYQVEQGYNFSELFEQLNTDLNSTHSLEEILHWKKTVKYSSNEIIGNLTKTPNNVVNKLKKIIIAHGGTSIKESEDNIYKRSILFDALDTVLISNTKKNIDGEISELNNQNLYNLQDVEDSTTDKELNSWFHFKLGNEISPSLITPGLIAINNHSFFKKLYSIKDDSKIEVFLKKQIEDGRQIEDIVLLISRPCDIAQKKYGKNLKLLSGLIIKNPVRKTNGKLDIPTPMDSIKIYDHLYFDENDNDVTLLFDFRYSFSVPFDIFINKFRNVKIFNKELLSEMQVEYSSYSSRLGITQII</sequence>
<dbReference type="OrthoDB" id="1274379at2"/>
<evidence type="ECO:0008006" key="3">
    <source>
        <dbReference type="Google" id="ProtNLM"/>
    </source>
</evidence>
<gene>
    <name evidence="1" type="ORF">BC748_0914</name>
</gene>
<reference evidence="1 2" key="1">
    <citation type="submission" date="2019-03" db="EMBL/GenBank/DDBJ databases">
        <title>Genomic Encyclopedia of Archaeal and Bacterial Type Strains, Phase II (KMG-II): from individual species to whole genera.</title>
        <authorList>
            <person name="Goeker M."/>
        </authorList>
    </citation>
    <scope>NUCLEOTIDE SEQUENCE [LARGE SCALE GENOMIC DNA]</scope>
    <source>
        <strain evidence="1 2">DSM 25687</strain>
    </source>
</reference>